<dbReference type="OrthoDB" id="4253166at2"/>
<evidence type="ECO:0000313" key="3">
    <source>
        <dbReference type="EMBL" id="SNT22911.1"/>
    </source>
</evidence>
<dbReference type="RefSeq" id="WP_089226674.1">
    <property type="nucleotide sequence ID" value="NZ_FZOF01000017.1"/>
</dbReference>
<dbReference type="AlphaFoldDB" id="A0A239KXG6"/>
<evidence type="ECO:0000256" key="2">
    <source>
        <dbReference type="SAM" id="SignalP"/>
    </source>
</evidence>
<dbReference type="EMBL" id="FZOF01000017">
    <property type="protein sequence ID" value="SNT22911.1"/>
    <property type="molecule type" value="Genomic_DNA"/>
</dbReference>
<organism evidence="3 4">
    <name type="scientific">Actinacidiphila glaucinigra</name>
    <dbReference type="NCBI Taxonomy" id="235986"/>
    <lineage>
        <taxon>Bacteria</taxon>
        <taxon>Bacillati</taxon>
        <taxon>Actinomycetota</taxon>
        <taxon>Actinomycetes</taxon>
        <taxon>Kitasatosporales</taxon>
        <taxon>Streptomycetaceae</taxon>
        <taxon>Actinacidiphila</taxon>
    </lineage>
</organism>
<evidence type="ECO:0008006" key="5">
    <source>
        <dbReference type="Google" id="ProtNLM"/>
    </source>
</evidence>
<proteinExistence type="predicted"/>
<evidence type="ECO:0000313" key="4">
    <source>
        <dbReference type="Proteomes" id="UP000198280"/>
    </source>
</evidence>
<gene>
    <name evidence="3" type="ORF">SAMN05216252_117120</name>
</gene>
<feature type="signal peptide" evidence="2">
    <location>
        <begin position="1"/>
        <end position="24"/>
    </location>
</feature>
<accession>A0A239KXG6</accession>
<reference evidence="3 4" key="1">
    <citation type="submission" date="2017-06" db="EMBL/GenBank/DDBJ databases">
        <authorList>
            <person name="Kim H.J."/>
            <person name="Triplett B.A."/>
        </authorList>
    </citation>
    <scope>NUCLEOTIDE SEQUENCE [LARGE SCALE GENOMIC DNA]</scope>
    <source>
        <strain evidence="3 4">CGMCC 4.1858</strain>
    </source>
</reference>
<dbReference type="Proteomes" id="UP000198280">
    <property type="component" value="Unassembled WGS sequence"/>
</dbReference>
<keyword evidence="4" id="KW-1185">Reference proteome</keyword>
<evidence type="ECO:0000256" key="1">
    <source>
        <dbReference type="SAM" id="MobiDB-lite"/>
    </source>
</evidence>
<protein>
    <recommendedName>
        <fullName evidence="5">Precorrin-3B C(17)-methyltransferase</fullName>
    </recommendedName>
</protein>
<name>A0A239KXG6_9ACTN</name>
<sequence>MTYARRRFAGTLGLVLLAVTVAGCADPTATPETVGRDRPPKGFCPPPEAPQAEPSPCITFDWNQRVAENHAFRSPMPITEEQRRQALPKAEALAAVLKKLAASGTSQDALRAAAARALSLTPDQVDLRGARFDPLRDVLVGGGEGRVCVNGSVDGTGKADAEVVGRTADGACLPGLGGH</sequence>
<keyword evidence="2" id="KW-0732">Signal</keyword>
<feature type="region of interest" description="Disordered" evidence="1">
    <location>
        <begin position="28"/>
        <end position="54"/>
    </location>
</feature>
<dbReference type="PROSITE" id="PS51257">
    <property type="entry name" value="PROKAR_LIPOPROTEIN"/>
    <property type="match status" value="1"/>
</dbReference>
<feature type="chain" id="PRO_5013212458" description="Precorrin-3B C(17)-methyltransferase" evidence="2">
    <location>
        <begin position="25"/>
        <end position="179"/>
    </location>
</feature>